<keyword evidence="10 13" id="KW-0067">ATP-binding</keyword>
<name>A0A3N5AXK5_9THEO</name>
<keyword evidence="15" id="KW-1185">Reference proteome</keyword>
<comment type="catalytic activity">
    <reaction evidence="11 13">
        <text>(R)-pantoate + beta-alanine + ATP = (R)-pantothenate + AMP + diphosphate + H(+)</text>
        <dbReference type="Rhea" id="RHEA:10912"/>
        <dbReference type="ChEBI" id="CHEBI:15378"/>
        <dbReference type="ChEBI" id="CHEBI:15980"/>
        <dbReference type="ChEBI" id="CHEBI:29032"/>
        <dbReference type="ChEBI" id="CHEBI:30616"/>
        <dbReference type="ChEBI" id="CHEBI:33019"/>
        <dbReference type="ChEBI" id="CHEBI:57966"/>
        <dbReference type="ChEBI" id="CHEBI:456215"/>
        <dbReference type="EC" id="6.3.2.1"/>
    </reaction>
</comment>
<evidence type="ECO:0000256" key="13">
    <source>
        <dbReference type="HAMAP-Rule" id="MF_00158"/>
    </source>
</evidence>
<evidence type="ECO:0000256" key="9">
    <source>
        <dbReference type="ARBA" id="ARBA00022741"/>
    </source>
</evidence>
<evidence type="ECO:0000256" key="11">
    <source>
        <dbReference type="ARBA" id="ARBA00048258"/>
    </source>
</evidence>
<proteinExistence type="inferred from homology"/>
<dbReference type="Gene3D" id="3.30.1300.10">
    <property type="entry name" value="Pantoate-beta-alanine ligase, C-terminal domain"/>
    <property type="match status" value="1"/>
</dbReference>
<evidence type="ECO:0000256" key="7">
    <source>
        <dbReference type="ARBA" id="ARBA00022598"/>
    </source>
</evidence>
<dbReference type="CDD" id="cd00560">
    <property type="entry name" value="PanC"/>
    <property type="match status" value="1"/>
</dbReference>
<feature type="active site" description="Proton donor" evidence="13">
    <location>
        <position position="37"/>
    </location>
</feature>
<feature type="binding site" evidence="13">
    <location>
        <position position="179"/>
    </location>
    <ligand>
        <name>ATP</name>
        <dbReference type="ChEBI" id="CHEBI:30616"/>
    </ligand>
</feature>
<dbReference type="GO" id="GO:0015940">
    <property type="term" value="P:pantothenate biosynthetic process"/>
    <property type="evidence" value="ECO:0007669"/>
    <property type="project" value="UniProtKB-UniRule"/>
</dbReference>
<dbReference type="PANTHER" id="PTHR21299">
    <property type="entry name" value="CYTIDYLATE KINASE/PANTOATE-BETA-ALANINE LIGASE"/>
    <property type="match status" value="1"/>
</dbReference>
<dbReference type="NCBIfam" id="TIGR00018">
    <property type="entry name" value="panC"/>
    <property type="match status" value="1"/>
</dbReference>
<comment type="similarity">
    <text evidence="3 13">Belongs to the pantothenate synthetase family.</text>
</comment>
<comment type="miscellaneous">
    <text evidence="13">The reaction proceeds by a bi uni uni bi ping pong mechanism.</text>
</comment>
<evidence type="ECO:0000256" key="3">
    <source>
        <dbReference type="ARBA" id="ARBA00009256"/>
    </source>
</evidence>
<feature type="binding site" evidence="13">
    <location>
        <begin position="150"/>
        <end position="153"/>
    </location>
    <ligand>
        <name>ATP</name>
        <dbReference type="ChEBI" id="CHEBI:30616"/>
    </ligand>
</feature>
<evidence type="ECO:0000256" key="10">
    <source>
        <dbReference type="ARBA" id="ARBA00022840"/>
    </source>
</evidence>
<dbReference type="InterPro" id="IPR014729">
    <property type="entry name" value="Rossmann-like_a/b/a_fold"/>
</dbReference>
<dbReference type="AlphaFoldDB" id="A0A3N5AXK5"/>
<dbReference type="FunFam" id="3.30.1300.10:FF:000001">
    <property type="entry name" value="Pantothenate synthetase"/>
    <property type="match status" value="1"/>
</dbReference>
<dbReference type="Pfam" id="PF02569">
    <property type="entry name" value="Pantoate_ligase"/>
    <property type="match status" value="1"/>
</dbReference>
<dbReference type="SUPFAM" id="SSF52374">
    <property type="entry name" value="Nucleotidylyl transferase"/>
    <property type="match status" value="1"/>
</dbReference>
<gene>
    <name evidence="13" type="primary">panC</name>
    <name evidence="14" type="ORF">EDD75_0497</name>
</gene>
<dbReference type="InterPro" id="IPR042176">
    <property type="entry name" value="Pantoate_ligase_C"/>
</dbReference>
<comment type="caution">
    <text evidence="14">The sequence shown here is derived from an EMBL/GenBank/DDBJ whole genome shotgun (WGS) entry which is preliminary data.</text>
</comment>
<keyword evidence="9 13" id="KW-0547">Nucleotide-binding</keyword>
<evidence type="ECO:0000313" key="15">
    <source>
        <dbReference type="Proteomes" id="UP000282654"/>
    </source>
</evidence>
<evidence type="ECO:0000256" key="1">
    <source>
        <dbReference type="ARBA" id="ARBA00004496"/>
    </source>
</evidence>
<dbReference type="InterPro" id="IPR003721">
    <property type="entry name" value="Pantoate_ligase"/>
</dbReference>
<dbReference type="PANTHER" id="PTHR21299:SF1">
    <property type="entry name" value="PANTOATE--BETA-ALANINE LIGASE"/>
    <property type="match status" value="1"/>
</dbReference>
<dbReference type="GO" id="GO:0005829">
    <property type="term" value="C:cytosol"/>
    <property type="evidence" value="ECO:0007669"/>
    <property type="project" value="TreeGrafter"/>
</dbReference>
<evidence type="ECO:0000256" key="6">
    <source>
        <dbReference type="ARBA" id="ARBA00022490"/>
    </source>
</evidence>
<protein>
    <recommendedName>
        <fullName evidence="5 13">Pantothenate synthetase</fullName>
        <shortName evidence="13">PS</shortName>
        <ecNumber evidence="4 13">6.3.2.1</ecNumber>
    </recommendedName>
    <alternativeName>
        <fullName evidence="13">Pantoate--beta-alanine ligase</fullName>
    </alternativeName>
    <alternativeName>
        <fullName evidence="13">Pantoate-activating enzyme</fullName>
    </alternativeName>
</protein>
<comment type="pathway">
    <text evidence="2 13">Cofactor biosynthesis; (R)-pantothenate biosynthesis; (R)-pantothenate from (R)-pantoate and beta-alanine: step 1/1.</text>
</comment>
<accession>A0A3N5AXK5</accession>
<dbReference type="OrthoDB" id="9773087at2"/>
<dbReference type="Proteomes" id="UP000282654">
    <property type="component" value="Unassembled WGS sequence"/>
</dbReference>
<feature type="binding site" evidence="13">
    <location>
        <position position="63"/>
    </location>
    <ligand>
        <name>beta-alanine</name>
        <dbReference type="ChEBI" id="CHEBI:57966"/>
    </ligand>
</feature>
<keyword evidence="8 13" id="KW-0566">Pantothenate biosynthesis</keyword>
<evidence type="ECO:0000256" key="12">
    <source>
        <dbReference type="ARBA" id="ARBA00055042"/>
    </source>
</evidence>
<feature type="binding site" evidence="13">
    <location>
        <begin position="30"/>
        <end position="37"/>
    </location>
    <ligand>
        <name>ATP</name>
        <dbReference type="ChEBI" id="CHEBI:30616"/>
    </ligand>
</feature>
<dbReference type="UniPathway" id="UPA00028">
    <property type="reaction ID" value="UER00005"/>
</dbReference>
<comment type="subcellular location">
    <subcellularLocation>
        <location evidence="1 13">Cytoplasm</location>
    </subcellularLocation>
</comment>
<dbReference type="Gene3D" id="3.40.50.620">
    <property type="entry name" value="HUPs"/>
    <property type="match status" value="1"/>
</dbReference>
<dbReference type="GO" id="GO:0004592">
    <property type="term" value="F:pantoate-beta-alanine ligase activity"/>
    <property type="evidence" value="ECO:0007669"/>
    <property type="project" value="UniProtKB-UniRule"/>
</dbReference>
<dbReference type="EC" id="6.3.2.1" evidence="4 13"/>
<evidence type="ECO:0000256" key="8">
    <source>
        <dbReference type="ARBA" id="ARBA00022655"/>
    </source>
</evidence>
<dbReference type="RefSeq" id="WP_123927508.1">
    <property type="nucleotide sequence ID" value="NZ_RKRE01000001.1"/>
</dbReference>
<keyword evidence="7 13" id="KW-0436">Ligase</keyword>
<comment type="function">
    <text evidence="12 13">Catalyzes the condensation of pantoate with beta-alanine in an ATP-dependent reaction via a pantoyl-adenylate intermediate.</text>
</comment>
<feature type="binding site" evidence="13">
    <location>
        <position position="63"/>
    </location>
    <ligand>
        <name>(R)-pantoate</name>
        <dbReference type="ChEBI" id="CHEBI:15980"/>
    </ligand>
</feature>
<evidence type="ECO:0000256" key="4">
    <source>
        <dbReference type="ARBA" id="ARBA00012219"/>
    </source>
</evidence>
<evidence type="ECO:0000256" key="5">
    <source>
        <dbReference type="ARBA" id="ARBA00014155"/>
    </source>
</evidence>
<feature type="binding site" evidence="13">
    <location>
        <begin position="187"/>
        <end position="190"/>
    </location>
    <ligand>
        <name>ATP</name>
        <dbReference type="ChEBI" id="CHEBI:30616"/>
    </ligand>
</feature>
<evidence type="ECO:0000313" key="14">
    <source>
        <dbReference type="EMBL" id="RPF49677.1"/>
    </source>
</evidence>
<organism evidence="14 15">
    <name type="scientific">Thermodesulfitimonas autotrophica</name>
    <dbReference type="NCBI Taxonomy" id="1894989"/>
    <lineage>
        <taxon>Bacteria</taxon>
        <taxon>Bacillati</taxon>
        <taxon>Bacillota</taxon>
        <taxon>Clostridia</taxon>
        <taxon>Thermoanaerobacterales</taxon>
        <taxon>Thermoanaerobacteraceae</taxon>
        <taxon>Thermodesulfitimonas</taxon>
    </lineage>
</organism>
<evidence type="ECO:0000256" key="2">
    <source>
        <dbReference type="ARBA" id="ARBA00004990"/>
    </source>
</evidence>
<dbReference type="FunFam" id="3.40.50.620:FF:000114">
    <property type="entry name" value="Pantothenate synthetase"/>
    <property type="match status" value="1"/>
</dbReference>
<dbReference type="HAMAP" id="MF_00158">
    <property type="entry name" value="PanC"/>
    <property type="match status" value="1"/>
</dbReference>
<comment type="subunit">
    <text evidence="13">Homodimer.</text>
</comment>
<dbReference type="EMBL" id="RKRE01000001">
    <property type="protein sequence ID" value="RPF49677.1"/>
    <property type="molecule type" value="Genomic_DNA"/>
</dbReference>
<feature type="binding site" evidence="13">
    <location>
        <position position="156"/>
    </location>
    <ligand>
        <name>(R)-pantoate</name>
        <dbReference type="ChEBI" id="CHEBI:15980"/>
    </ligand>
</feature>
<keyword evidence="6 13" id="KW-0963">Cytoplasm</keyword>
<dbReference type="GO" id="GO:0005524">
    <property type="term" value="F:ATP binding"/>
    <property type="evidence" value="ECO:0007669"/>
    <property type="project" value="UniProtKB-KW"/>
</dbReference>
<reference evidence="14 15" key="1">
    <citation type="submission" date="2018-11" db="EMBL/GenBank/DDBJ databases">
        <title>Genomic Encyclopedia of Type Strains, Phase IV (KMG-IV): sequencing the most valuable type-strain genomes for metagenomic binning, comparative biology and taxonomic classification.</title>
        <authorList>
            <person name="Goeker M."/>
        </authorList>
    </citation>
    <scope>NUCLEOTIDE SEQUENCE [LARGE SCALE GENOMIC DNA]</scope>
    <source>
        <strain evidence="14 15">DSM 102936</strain>
    </source>
</reference>
<sequence length="286" mass="31353">MQVFEDIAALRGYLAQMRAQGKRVGFVPTMGFLHQGHVALMKAAKADPAVDLLVVSIFVNPLQFGPREDYREYPRDLERDKELCRAAGTDALFVPAVAAMYPEGFATTVEVGGGVTDVLCGRSRPGHFRGVATVVAKLFNIVQPDVAYFGMKDAQQVVVIRRMVEDLNFPVQVKAHPTVREDDGLAVSSRNTYLSPEERRAAPVLYRSLKLAERAILAGERDAAKLKELLVREIGSEPLAQLDYAEVVSWPGLKPVTKIEAGAVLIAVAARFGRARLIDNVLVEVK</sequence>